<evidence type="ECO:0000313" key="2">
    <source>
        <dbReference type="EMBL" id="SAL99060.1"/>
    </source>
</evidence>
<dbReference type="Proteomes" id="UP000078561">
    <property type="component" value="Unassembled WGS sequence"/>
</dbReference>
<reference evidence="2" key="1">
    <citation type="submission" date="2016-04" db="EMBL/GenBank/DDBJ databases">
        <authorList>
            <person name="Evans L.H."/>
            <person name="Alamgir A."/>
            <person name="Owens N."/>
            <person name="Weber N.D."/>
            <person name="Virtaneva K."/>
            <person name="Barbian K."/>
            <person name="Babar A."/>
            <person name="Rosenke K."/>
        </authorList>
    </citation>
    <scope>NUCLEOTIDE SEQUENCE [LARGE SCALE GENOMIC DNA]</scope>
    <source>
        <strain evidence="2">CBS 101.48</strain>
    </source>
</reference>
<keyword evidence="3" id="KW-1185">Reference proteome</keyword>
<evidence type="ECO:0000256" key="1">
    <source>
        <dbReference type="SAM" id="MobiDB-lite"/>
    </source>
</evidence>
<feature type="compositionally biased region" description="Polar residues" evidence="1">
    <location>
        <begin position="30"/>
        <end position="39"/>
    </location>
</feature>
<feature type="region of interest" description="Disordered" evidence="1">
    <location>
        <begin position="30"/>
        <end position="83"/>
    </location>
</feature>
<dbReference type="InParanoid" id="A0A163J207"/>
<protein>
    <submittedName>
        <fullName evidence="2">Uncharacterized protein</fullName>
    </submittedName>
</protein>
<gene>
    <name evidence="2" type="primary">ABSGL_04631.1 scaffold 5484</name>
</gene>
<dbReference type="AlphaFoldDB" id="A0A163J207"/>
<dbReference type="EMBL" id="LT552389">
    <property type="protein sequence ID" value="SAL99060.1"/>
    <property type="molecule type" value="Genomic_DNA"/>
</dbReference>
<organism evidence="2">
    <name type="scientific">Absidia glauca</name>
    <name type="common">Pin mould</name>
    <dbReference type="NCBI Taxonomy" id="4829"/>
    <lineage>
        <taxon>Eukaryota</taxon>
        <taxon>Fungi</taxon>
        <taxon>Fungi incertae sedis</taxon>
        <taxon>Mucoromycota</taxon>
        <taxon>Mucoromycotina</taxon>
        <taxon>Mucoromycetes</taxon>
        <taxon>Mucorales</taxon>
        <taxon>Cunninghamellaceae</taxon>
        <taxon>Absidia</taxon>
    </lineage>
</organism>
<sequence>MWSSAEHPPTSSQTTNWLEEEDALLNEITFNHPATNDQEIQSEKMEEPHVASSLQHGRPQVKRSYSQNALTKPASALEGQRSTLEVPEAYRPIFRFSHFNRMQSEAMDKVLRKNALNIAKDHERLKSEFMDH</sequence>
<accession>A0A163J207</accession>
<name>A0A163J207_ABSGL</name>
<evidence type="ECO:0000313" key="3">
    <source>
        <dbReference type="Proteomes" id="UP000078561"/>
    </source>
</evidence>
<proteinExistence type="predicted"/>